<dbReference type="GO" id="GO:0006085">
    <property type="term" value="P:acetyl-CoA biosynthetic process"/>
    <property type="evidence" value="ECO:0007669"/>
    <property type="project" value="UniProtKB-UniPathway"/>
</dbReference>
<dbReference type="GO" id="GO:0008959">
    <property type="term" value="F:phosphate acetyltransferase activity"/>
    <property type="evidence" value="ECO:0007669"/>
    <property type="project" value="UniProtKB-EC"/>
</dbReference>
<evidence type="ECO:0000259" key="14">
    <source>
        <dbReference type="Pfam" id="PF07085"/>
    </source>
</evidence>
<dbReference type="Gene3D" id="3.40.1390.20">
    <property type="entry name" value="HprK N-terminal domain-like"/>
    <property type="match status" value="1"/>
</dbReference>
<proteinExistence type="inferred from homology"/>
<name>A0A5P8P1P9_9BACT</name>
<dbReference type="KEGG" id="sulg:FJR48_07495"/>
<comment type="subcellular location">
    <subcellularLocation>
        <location evidence="1 12">Cytoplasm</location>
    </subcellularLocation>
</comment>
<keyword evidence="16" id="KW-1185">Reference proteome</keyword>
<evidence type="ECO:0000256" key="7">
    <source>
        <dbReference type="ARBA" id="ARBA00021528"/>
    </source>
</evidence>
<dbReference type="InterPro" id="IPR010766">
    <property type="entry name" value="DRTGG"/>
</dbReference>
<keyword evidence="9 12" id="KW-0808">Transferase</keyword>
<dbReference type="GO" id="GO:0005737">
    <property type="term" value="C:cytoplasm"/>
    <property type="evidence" value="ECO:0007669"/>
    <property type="project" value="UniProtKB-SubCell"/>
</dbReference>
<evidence type="ECO:0000256" key="6">
    <source>
        <dbReference type="ARBA" id="ARBA00012707"/>
    </source>
</evidence>
<gene>
    <name evidence="15" type="ORF">FJR48_07495</name>
</gene>
<evidence type="ECO:0000256" key="8">
    <source>
        <dbReference type="ARBA" id="ARBA00022490"/>
    </source>
</evidence>
<dbReference type="InterPro" id="IPR042112">
    <property type="entry name" value="P_AcTrfase_dom2"/>
</dbReference>
<dbReference type="UniPathway" id="UPA00340">
    <property type="reaction ID" value="UER00459"/>
</dbReference>
<sequence length="698" mass="77756">MKTKSLYISSQEKNAGTLFITMGMMEILKRNIPKVAFFRPIIFKDNLKDGDISFIKERYSLDIDYSECYGYDIEFVEQMISQNKTNELINLLIKKFKKLEKDYDFVLCEGIRHSFLTSTINFDINILIAQNFGSPVLNILSAKDKSVHDIYEYILIENENLKQAGCTHFATFVNRLDEKQLDNLSEKTKNIDDIYLLPEVEELTYLSIADVIDGLDAEVIMMDELDYSRAIKAPKVVALSLDNFLGRIEEGELIIVPADRSEIILGILGAVYSKNYPNIAGIIFPFELDMHPNIKKLIDGLDDINIPLLSVTTDTYTTANNISKLNARLRVNSKRKIALALGMFNNNVDIQKIEKRIQSAQNDVMTPMMFEYKLFNIASNNKKTIVLPESNDDRILRAADIILKRDVANIILLGNEEEIKDRYGKLGLNLDKSTIIDPDKSELMDKFIDSFYEMRKDKGLLREGAADAMAHVNYFATMMVHLGYADGMVSGASHSTGDTIRPALQIIKTTSDVSLVSSVFFMCLKTKVLVYGDCAVNQDPDAKELAEIALSSAKTAHAFGVEPKVALLSYSTGDSGSGADVDKVKEATKLVKEMCSDYEFEGPIQYDAAINKDVAAKKLPNSKVAGEANVLIFPDLNTGNNTYKAVQRSSDAVAIGPILQGLNKPINDLSRGCLVEDIVNTVAITAIQAGQKDETSRN</sequence>
<dbReference type="Pfam" id="PF01515">
    <property type="entry name" value="PTA_PTB"/>
    <property type="match status" value="1"/>
</dbReference>
<dbReference type="InterPro" id="IPR004614">
    <property type="entry name" value="P_AcTrfase"/>
</dbReference>
<dbReference type="InterPro" id="IPR028979">
    <property type="entry name" value="Ser_kin/Pase_Hpr-like_N_sf"/>
</dbReference>
<evidence type="ECO:0000256" key="12">
    <source>
        <dbReference type="PIRNR" id="PIRNR006107"/>
    </source>
</evidence>
<dbReference type="Gene3D" id="3.40.50.10950">
    <property type="match status" value="1"/>
</dbReference>
<evidence type="ECO:0000256" key="10">
    <source>
        <dbReference type="ARBA" id="ARBA00023315"/>
    </source>
</evidence>
<comment type="catalytic activity">
    <reaction evidence="12">
        <text>acetyl-CoA + phosphate = acetyl phosphate + CoA</text>
        <dbReference type="Rhea" id="RHEA:19521"/>
        <dbReference type="ChEBI" id="CHEBI:22191"/>
        <dbReference type="ChEBI" id="CHEBI:43474"/>
        <dbReference type="ChEBI" id="CHEBI:57287"/>
        <dbReference type="ChEBI" id="CHEBI:57288"/>
        <dbReference type="EC" id="2.3.1.8"/>
    </reaction>
</comment>
<evidence type="ECO:0000256" key="9">
    <source>
        <dbReference type="ARBA" id="ARBA00022679"/>
    </source>
</evidence>
<evidence type="ECO:0000256" key="11">
    <source>
        <dbReference type="ARBA" id="ARBA00031108"/>
    </source>
</evidence>
<dbReference type="NCBIfam" id="NF004167">
    <property type="entry name" value="PRK05632.1"/>
    <property type="match status" value="1"/>
</dbReference>
<dbReference type="PIRSF" id="PIRSF006107">
    <property type="entry name" value="PhpActrans_proteobac"/>
    <property type="match status" value="1"/>
</dbReference>
<evidence type="ECO:0000259" key="13">
    <source>
        <dbReference type="Pfam" id="PF01515"/>
    </source>
</evidence>
<dbReference type="SUPFAM" id="SSF53659">
    <property type="entry name" value="Isocitrate/Isopropylmalate dehydrogenase-like"/>
    <property type="match status" value="1"/>
</dbReference>
<dbReference type="Pfam" id="PF13500">
    <property type="entry name" value="AAA_26"/>
    <property type="match status" value="1"/>
</dbReference>
<dbReference type="EMBL" id="CP043617">
    <property type="protein sequence ID" value="QFR49586.1"/>
    <property type="molecule type" value="Genomic_DNA"/>
</dbReference>
<comment type="function">
    <text evidence="12">Involved in acetate metabolism.</text>
</comment>
<protein>
    <recommendedName>
        <fullName evidence="7 12">Phosphate acetyltransferase</fullName>
        <ecNumber evidence="6 12">2.3.1.8</ecNumber>
    </recommendedName>
    <alternativeName>
        <fullName evidence="11 12">Phosphotransacetylase</fullName>
    </alternativeName>
</protein>
<comment type="domain">
    <text evidence="12">The N-terminal region seems to be important for proper quaternary structure. The C-terminal region contains the substrate-binding site.</text>
</comment>
<dbReference type="InterPro" id="IPR042113">
    <property type="entry name" value="P_AcTrfase_dom1"/>
</dbReference>
<dbReference type="EC" id="2.3.1.8" evidence="6 12"/>
<organism evidence="15 16">
    <name type="scientific">Sulfurimonas lithotrophica</name>
    <dbReference type="NCBI Taxonomy" id="2590022"/>
    <lineage>
        <taxon>Bacteria</taxon>
        <taxon>Pseudomonadati</taxon>
        <taxon>Campylobacterota</taxon>
        <taxon>Epsilonproteobacteria</taxon>
        <taxon>Campylobacterales</taxon>
        <taxon>Sulfurimonadaceae</taxon>
        <taxon>Sulfurimonas</taxon>
    </lineage>
</organism>
<keyword evidence="8 12" id="KW-0963">Cytoplasm</keyword>
<dbReference type="NCBIfam" id="TIGR00651">
    <property type="entry name" value="pta"/>
    <property type="match status" value="1"/>
</dbReference>
<dbReference type="RefSeq" id="WP_152307533.1">
    <property type="nucleotide sequence ID" value="NZ_CP043617.1"/>
</dbReference>
<dbReference type="Proteomes" id="UP000326944">
    <property type="component" value="Chromosome"/>
</dbReference>
<dbReference type="PANTHER" id="PTHR43356:SF3">
    <property type="entry name" value="PHOSPHATE ACETYLTRANSFERASE"/>
    <property type="match status" value="1"/>
</dbReference>
<dbReference type="PANTHER" id="PTHR43356">
    <property type="entry name" value="PHOSPHATE ACETYLTRANSFERASE"/>
    <property type="match status" value="1"/>
</dbReference>
<evidence type="ECO:0000256" key="3">
    <source>
        <dbReference type="ARBA" id="ARBA00008756"/>
    </source>
</evidence>
<reference evidence="15 16" key="1">
    <citation type="submission" date="2019-09" db="EMBL/GenBank/DDBJ databases">
        <title>Sulfurimonas gotlandica sp. nov., a chemoautotrophic and psychrotolerant epsilonproteobacterium isolated from a pelagic redoxcline, and an emended description of the genus Sulfurimonas.</title>
        <authorList>
            <person name="Wang S."/>
            <person name="Jiang L."/>
            <person name="Shao S."/>
        </authorList>
    </citation>
    <scope>NUCLEOTIDE SEQUENCE [LARGE SCALE GENOMIC DNA]</scope>
    <source>
        <strain evidence="15 16">GYSZ_1</strain>
    </source>
</reference>
<comment type="similarity">
    <text evidence="3 12">In the C-terminal section; belongs to the phosphate acetyltransferase and butyryltransferase family.</text>
</comment>
<dbReference type="AlphaFoldDB" id="A0A5P8P1P9"/>
<dbReference type="InterPro" id="IPR050500">
    <property type="entry name" value="Phos_Acetyltrans/Butyryltrans"/>
</dbReference>
<keyword evidence="10 12" id="KW-0012">Acyltransferase</keyword>
<evidence type="ECO:0000256" key="4">
    <source>
        <dbReference type="ARBA" id="ARBA00009786"/>
    </source>
</evidence>
<dbReference type="InterPro" id="IPR027417">
    <property type="entry name" value="P-loop_NTPase"/>
</dbReference>
<dbReference type="InterPro" id="IPR002505">
    <property type="entry name" value="PTA_PTB"/>
</dbReference>
<feature type="domain" description="DRTGG" evidence="14">
    <location>
        <begin position="210"/>
        <end position="324"/>
    </location>
</feature>
<dbReference type="OrthoDB" id="9808984at2"/>
<comment type="subunit">
    <text evidence="5">Homohexamer.</text>
</comment>
<dbReference type="Gene3D" id="3.40.50.300">
    <property type="entry name" value="P-loop containing nucleotide triphosphate hydrolases"/>
    <property type="match status" value="1"/>
</dbReference>
<evidence type="ECO:0000256" key="5">
    <source>
        <dbReference type="ARBA" id="ARBA00011643"/>
    </source>
</evidence>
<dbReference type="Pfam" id="PF07085">
    <property type="entry name" value="DRTGG"/>
    <property type="match status" value="1"/>
</dbReference>
<feature type="domain" description="Phosphate acetyl/butaryl transferase" evidence="13">
    <location>
        <begin position="369"/>
        <end position="686"/>
    </location>
</feature>
<dbReference type="FunFam" id="3.40.50.10750:FF:000001">
    <property type="entry name" value="Phosphate acetyltransferase"/>
    <property type="match status" value="1"/>
</dbReference>
<comment type="similarity">
    <text evidence="4 12">In the N-terminal section; belongs to the CobB/CobQ family.</text>
</comment>
<comment type="pathway">
    <text evidence="2 12">Metabolic intermediate biosynthesis; acetyl-CoA biosynthesis; acetyl-CoA from acetate: step 2/2.</text>
</comment>
<dbReference type="SUPFAM" id="SSF75138">
    <property type="entry name" value="HprK N-terminal domain-like"/>
    <property type="match status" value="1"/>
</dbReference>
<dbReference type="Gene3D" id="3.40.50.10750">
    <property type="entry name" value="Isocitrate/Isopropylmalate dehydrogenase-like"/>
    <property type="match status" value="1"/>
</dbReference>
<evidence type="ECO:0000256" key="1">
    <source>
        <dbReference type="ARBA" id="ARBA00004496"/>
    </source>
</evidence>
<dbReference type="InterPro" id="IPR016475">
    <property type="entry name" value="P-Actrans_bac"/>
</dbReference>
<evidence type="ECO:0000313" key="16">
    <source>
        <dbReference type="Proteomes" id="UP000326944"/>
    </source>
</evidence>
<accession>A0A5P8P1P9</accession>
<dbReference type="NCBIfam" id="NF007233">
    <property type="entry name" value="PRK09653.1"/>
    <property type="match status" value="1"/>
</dbReference>
<evidence type="ECO:0000313" key="15">
    <source>
        <dbReference type="EMBL" id="QFR49586.1"/>
    </source>
</evidence>
<evidence type="ECO:0000256" key="2">
    <source>
        <dbReference type="ARBA" id="ARBA00004989"/>
    </source>
</evidence>
<dbReference type="SUPFAM" id="SSF52540">
    <property type="entry name" value="P-loop containing nucleoside triphosphate hydrolases"/>
    <property type="match status" value="1"/>
</dbReference>